<evidence type="ECO:0000313" key="6">
    <source>
        <dbReference type="EMBL" id="OGK45786.1"/>
    </source>
</evidence>
<keyword evidence="4" id="KW-0547">Nucleotide-binding</keyword>
<protein>
    <recommendedName>
        <fullName evidence="8">DUF86 domain-containing protein</fullName>
    </recommendedName>
</protein>
<dbReference type="AlphaFoldDB" id="A0A1F7IR05"/>
<dbReference type="GO" id="GO:0000166">
    <property type="term" value="F:nucleotide binding"/>
    <property type="evidence" value="ECO:0007669"/>
    <property type="project" value="UniProtKB-KW"/>
</dbReference>
<evidence type="ECO:0008006" key="8">
    <source>
        <dbReference type="Google" id="ProtNLM"/>
    </source>
</evidence>
<dbReference type="EMBL" id="MGAL01000049">
    <property type="protein sequence ID" value="OGK45786.1"/>
    <property type="molecule type" value="Genomic_DNA"/>
</dbReference>
<dbReference type="GO" id="GO:0110001">
    <property type="term" value="C:toxin-antitoxin complex"/>
    <property type="evidence" value="ECO:0007669"/>
    <property type="project" value="InterPro"/>
</dbReference>
<organism evidence="6 7">
    <name type="scientific">Candidatus Roizmanbacteria bacterium RIFCSPLOWO2_01_FULL_38_12</name>
    <dbReference type="NCBI Taxonomy" id="1802061"/>
    <lineage>
        <taxon>Bacteria</taxon>
        <taxon>Candidatus Roizmaniibacteriota</taxon>
    </lineage>
</organism>
<dbReference type="InterPro" id="IPR008201">
    <property type="entry name" value="HepT-like"/>
</dbReference>
<reference evidence="6 7" key="1">
    <citation type="journal article" date="2016" name="Nat. Commun.">
        <title>Thousands of microbial genomes shed light on interconnected biogeochemical processes in an aquifer system.</title>
        <authorList>
            <person name="Anantharaman K."/>
            <person name="Brown C.T."/>
            <person name="Hug L.A."/>
            <person name="Sharon I."/>
            <person name="Castelle C.J."/>
            <person name="Probst A.J."/>
            <person name="Thomas B.C."/>
            <person name="Singh A."/>
            <person name="Wilkins M.J."/>
            <person name="Karaoz U."/>
            <person name="Brodie E.L."/>
            <person name="Williams K.H."/>
            <person name="Hubbard S.S."/>
            <person name="Banfield J.F."/>
        </authorList>
    </citation>
    <scope>NUCLEOTIDE SEQUENCE [LARGE SCALE GENOMIC DNA]</scope>
</reference>
<keyword evidence="5" id="KW-0378">Hydrolase</keyword>
<evidence type="ECO:0000256" key="1">
    <source>
        <dbReference type="ARBA" id="ARBA00022553"/>
    </source>
</evidence>
<evidence type="ECO:0000256" key="4">
    <source>
        <dbReference type="ARBA" id="ARBA00022741"/>
    </source>
</evidence>
<evidence type="ECO:0000256" key="5">
    <source>
        <dbReference type="ARBA" id="ARBA00022801"/>
    </source>
</evidence>
<evidence type="ECO:0000313" key="7">
    <source>
        <dbReference type="Proteomes" id="UP000177141"/>
    </source>
</evidence>
<dbReference type="Pfam" id="PF01934">
    <property type="entry name" value="HepT-like"/>
    <property type="match status" value="1"/>
</dbReference>
<dbReference type="GO" id="GO:0016787">
    <property type="term" value="F:hydrolase activity"/>
    <property type="evidence" value="ECO:0007669"/>
    <property type="project" value="UniProtKB-KW"/>
</dbReference>
<dbReference type="STRING" id="1802061.A3A93_00395"/>
<dbReference type="InterPro" id="IPR051813">
    <property type="entry name" value="HepT_RNase_toxin"/>
</dbReference>
<dbReference type="GO" id="GO:0004540">
    <property type="term" value="F:RNA nuclease activity"/>
    <property type="evidence" value="ECO:0007669"/>
    <property type="project" value="InterPro"/>
</dbReference>
<dbReference type="Proteomes" id="UP000177141">
    <property type="component" value="Unassembled WGS sequence"/>
</dbReference>
<accession>A0A1F7IR05</accession>
<sequence length="85" mass="9836">MKKVPTPYITDILTSITQIEKYLAEIKNDKQSFLDDIEKQDAVIRRLEIIGDATKRLEEGFKSQFPDIPWKEISGMRDVLIHGNC</sequence>
<gene>
    <name evidence="6" type="ORF">A3A93_00395</name>
</gene>
<keyword evidence="2" id="KW-1277">Toxin-antitoxin system</keyword>
<dbReference type="PANTHER" id="PTHR34139">
    <property type="entry name" value="UPF0331 PROTEIN MJ0127"/>
    <property type="match status" value="1"/>
</dbReference>
<evidence type="ECO:0000256" key="2">
    <source>
        <dbReference type="ARBA" id="ARBA00022649"/>
    </source>
</evidence>
<keyword evidence="1" id="KW-0597">Phosphoprotein</keyword>
<comment type="caution">
    <text evidence="6">The sequence shown here is derived from an EMBL/GenBank/DDBJ whole genome shotgun (WGS) entry which is preliminary data.</text>
</comment>
<keyword evidence="3" id="KW-0540">Nuclease</keyword>
<evidence type="ECO:0000256" key="3">
    <source>
        <dbReference type="ARBA" id="ARBA00022722"/>
    </source>
</evidence>
<proteinExistence type="predicted"/>
<dbReference type="PANTHER" id="PTHR34139:SF1">
    <property type="entry name" value="RNASE MJ1380-RELATED"/>
    <property type="match status" value="1"/>
</dbReference>
<name>A0A1F7IR05_9BACT</name>